<reference evidence="1 2" key="1">
    <citation type="journal article" date="2020" name="Cell">
        <title>Large-Scale Comparative Analyses of Tick Genomes Elucidate Their Genetic Diversity and Vector Capacities.</title>
        <authorList>
            <consortium name="Tick Genome and Microbiome Consortium (TIGMIC)"/>
            <person name="Jia N."/>
            <person name="Wang J."/>
            <person name="Shi W."/>
            <person name="Du L."/>
            <person name="Sun Y."/>
            <person name="Zhan W."/>
            <person name="Jiang J.F."/>
            <person name="Wang Q."/>
            <person name="Zhang B."/>
            <person name="Ji P."/>
            <person name="Bell-Sakyi L."/>
            <person name="Cui X.M."/>
            <person name="Yuan T.T."/>
            <person name="Jiang B.G."/>
            <person name="Yang W.F."/>
            <person name="Lam T.T."/>
            <person name="Chang Q.C."/>
            <person name="Ding S.J."/>
            <person name="Wang X.J."/>
            <person name="Zhu J.G."/>
            <person name="Ruan X.D."/>
            <person name="Zhao L."/>
            <person name="Wei J.T."/>
            <person name="Ye R.Z."/>
            <person name="Que T.C."/>
            <person name="Du C.H."/>
            <person name="Zhou Y.H."/>
            <person name="Cheng J.X."/>
            <person name="Dai P.F."/>
            <person name="Guo W.B."/>
            <person name="Han X.H."/>
            <person name="Huang E.J."/>
            <person name="Li L.F."/>
            <person name="Wei W."/>
            <person name="Gao Y.C."/>
            <person name="Liu J.Z."/>
            <person name="Shao H.Z."/>
            <person name="Wang X."/>
            <person name="Wang C.C."/>
            <person name="Yang T.C."/>
            <person name="Huo Q.B."/>
            <person name="Li W."/>
            <person name="Chen H.Y."/>
            <person name="Chen S.E."/>
            <person name="Zhou L.G."/>
            <person name="Ni X.B."/>
            <person name="Tian J.H."/>
            <person name="Sheng Y."/>
            <person name="Liu T."/>
            <person name="Pan Y.S."/>
            <person name="Xia L.Y."/>
            <person name="Li J."/>
            <person name="Zhao F."/>
            <person name="Cao W.C."/>
        </authorList>
    </citation>
    <scope>NUCLEOTIDE SEQUENCE [LARGE SCALE GENOMIC DNA]</scope>
    <source>
        <strain evidence="1">Iper-2018</strain>
    </source>
</reference>
<name>A0AC60PQZ3_IXOPE</name>
<evidence type="ECO:0000313" key="2">
    <source>
        <dbReference type="Proteomes" id="UP000805193"/>
    </source>
</evidence>
<proteinExistence type="predicted"/>
<protein>
    <submittedName>
        <fullName evidence="1">Uncharacterized protein</fullName>
    </submittedName>
</protein>
<dbReference type="Proteomes" id="UP000805193">
    <property type="component" value="Unassembled WGS sequence"/>
</dbReference>
<comment type="caution">
    <text evidence="1">The sequence shown here is derived from an EMBL/GenBank/DDBJ whole genome shotgun (WGS) entry which is preliminary data.</text>
</comment>
<accession>A0AC60PQZ3</accession>
<dbReference type="EMBL" id="JABSTQ010010094">
    <property type="protein sequence ID" value="KAG0423508.1"/>
    <property type="molecule type" value="Genomic_DNA"/>
</dbReference>
<sequence>MDVSGTPCGPLAVMRDPFQPGGGGGGGGGEGEGEGEGGGVLSSASAECPQGWFDCENGRCIAMFWKCDGQNDCGNHNDEKNCRAGSEPEECPIEKFNCHDGSYCIPKVWLCDGEADCGDSSDEVGCTVNCTGFSCKSNECIPLNWRCDESEDCLDGTDELGCANATAAKLVQQPPKCDVDSGHFPCLDGKCLLPEKVCDGTKDCGDGADEGSFCNYSLMEDVALDWLANNLYITDSALKRILVCKSDGSACATVVTAFLDSPRAIILNPSKRRRSFNFFRVMYWTDWGKSPAVMAAGMDGSNVRALVSEDLGWPNGLAYDHSTDRLYWCDAELAKIEYMDLLTMKRNVLIKDAVFHPFALTVFEDTLYWSDWLAYSLDSSNKFDGKHHHRILREDSKHIMGVHIYHPLLRSKDLINPCWDNPCEDICVLATDGYECLCRLGYEPSPKDKHTCTVTRLSSYAVVSEENVLYRVRHESIGGDSVSKMPVNRLIMVGAMTLDWATQTLFLSDNPREMILAVDMNTYNVSTIREHHVGSIFGMDFDGQNKNLYWVDADKKTIEVCRSNGSGHVILRSDLKRPVDLALHPKAGVMYVLSAGDTPSIIRYTMDGLSPVRVQLTSMLLGLSLSTDLVAERLFWGDSVRATIEFLDLKNGSSTPLIVEQIHGHVTSVSASHGLVHWTTREDGALYYVDLHVKPTLVHSVPLPPRNGTVARKVVYAAQIPDYAPGPCSVNNGGCSHVCLPALASRSCLCPPRMVLSANNVTCKDENGTCSAHELSCAGACIPATYWCDGYQDCSDNSDEKNCGTVTCPANGFRCGNGKCVENSWLCDGYNDCGDHSDEMNCTRRNCTSEEYQCRANYCIPVYWRCDGEKDCPDNDDEENCSLVECPSGYDRCRDGQCFSRDWRCDGQADCKDSSDELDCGATTGCLPEDFRCTNKECIDSRFRCDRRVDCEDGSDESGCDLSYTANTTSQCPKGMVNCGDGQCIYEHDICDGYVDCHLGQDERNCSEYRFALFSRGTAIFIGLNSLLCAIHVPKTTTALRLSAEAACWSDEFRCGSHECVPWSRVCDRHLDCMDASDEGSHCDTHCGKDNGGCAHICRESPTGPKCSCHPGYYLTGDFKTCEDLDECQKPGHCSHFCTNTKGSFKCTCAEGYAIAADRQYCKAQSGEASLLYMLPNQIRSFSMRGHAQHLLAQDDLADMHGLDYHFDDKAIYWTEMKEGTINVMLLAKKTPQTVLEDVHRPFHVAVDWIAGNIYFTDGWVHIQACDYSFKHCTDVLETTYSHVNSFTLAANHGIMFWCVWSDVLGKSDGIIERSNMDGSGRVVLVSDKILWPCSLTVDHVHKLLYWSDSNKNVIESATFDGKDRKTIVMGAISSPFSIALYEDWLYWADWGSDSLMACNRHTGRDKSVVHHGDVKATVLKIVHQVHQPSGTNRCARNQCEHVCLLTPLSYTCACAHGYKLMDDSHSCFDLDNETAYSLQSSDVLKQPCDPECVNGGICVHNKNKLYCQCPKEFEGPSCEDPVVLALPVADQANNSMWLASVLIFILCVALLVFGYLFYRRNRSLSSVAVHESFGSQKLGPPLGTPG</sequence>
<evidence type="ECO:0000313" key="1">
    <source>
        <dbReference type="EMBL" id="KAG0423508.1"/>
    </source>
</evidence>
<keyword evidence="2" id="KW-1185">Reference proteome</keyword>
<gene>
    <name evidence="1" type="ORF">HPB47_000738</name>
</gene>
<organism evidence="1 2">
    <name type="scientific">Ixodes persulcatus</name>
    <name type="common">Taiga tick</name>
    <dbReference type="NCBI Taxonomy" id="34615"/>
    <lineage>
        <taxon>Eukaryota</taxon>
        <taxon>Metazoa</taxon>
        <taxon>Ecdysozoa</taxon>
        <taxon>Arthropoda</taxon>
        <taxon>Chelicerata</taxon>
        <taxon>Arachnida</taxon>
        <taxon>Acari</taxon>
        <taxon>Parasitiformes</taxon>
        <taxon>Ixodida</taxon>
        <taxon>Ixodoidea</taxon>
        <taxon>Ixodidae</taxon>
        <taxon>Ixodinae</taxon>
        <taxon>Ixodes</taxon>
    </lineage>
</organism>